<evidence type="ECO:0000259" key="3">
    <source>
        <dbReference type="PROSITE" id="PS50011"/>
    </source>
</evidence>
<proteinExistence type="predicted"/>
<dbReference type="GO" id="GO:0004672">
    <property type="term" value="F:protein kinase activity"/>
    <property type="evidence" value="ECO:0007669"/>
    <property type="project" value="InterPro"/>
</dbReference>
<feature type="signal peptide" evidence="2">
    <location>
        <begin position="1"/>
        <end position="23"/>
    </location>
</feature>
<dbReference type="InterPro" id="IPR001245">
    <property type="entry name" value="Ser-Thr/Tyr_kinase_cat_dom"/>
</dbReference>
<organism evidence="4 5">
    <name type="scientific">Tetracentron sinense</name>
    <name type="common">Spur-leaf</name>
    <dbReference type="NCBI Taxonomy" id="13715"/>
    <lineage>
        <taxon>Eukaryota</taxon>
        <taxon>Viridiplantae</taxon>
        <taxon>Streptophyta</taxon>
        <taxon>Embryophyta</taxon>
        <taxon>Tracheophyta</taxon>
        <taxon>Spermatophyta</taxon>
        <taxon>Magnoliopsida</taxon>
        <taxon>Trochodendrales</taxon>
        <taxon>Trochodendraceae</taxon>
        <taxon>Tetracentron</taxon>
    </lineage>
</organism>
<sequence>MADSHIFFLFILISICNLHNINSSTCTLDFKQFPYEAGGECIDTAKDSKPTRSMYSCCHSALQPIYQAMVMRANLSRFIFLDPTQAQDCSAMYQGIHNRTNLSNCRFQDFISSSTTNACSSDVNSVMDLLGIERYDDLRSSCRDLLMGNYSDDVCFNCVISYRRSLQALEEGNGGKVEGSNGRRVCAEALLVTLASSDAGSRSWVQGTFSCLWDEIEFSWPPQKTKGSLLRSKKLLAAILIALSLVIIALILYKITRKRLQYASQKEIENLSVMVLQKTLEDDSANPFSCSGLYIFSRDEVSRATDYFDSSSLIGEGNLGKMYIGIMPSGMRVAIKRINEGMKLHGFVGEICMMAKIRHPNLVTILGYCDKGDQCLVYEYCVNGDLARWLLGDQRAQVITWEQRLQIAIGIARGLWFLHNNPLEKMAHGDIKLTNILLNERLEAKISDSVLWNHKSKKMNELGTMANDVFNFGVVLLQLLTGRKRIDLSSSKPQSLINEARNIVSKGGSAYSMADPRLNGAYDPTTFQTVLLTAVLCTTASERERPNMEVILRKLQDTEALV</sequence>
<dbReference type="AlphaFoldDB" id="A0A835DEJ2"/>
<dbReference type="SMART" id="SM00220">
    <property type="entry name" value="S_TKc"/>
    <property type="match status" value="1"/>
</dbReference>
<dbReference type="EMBL" id="JABCRI010000009">
    <property type="protein sequence ID" value="KAF8400528.1"/>
    <property type="molecule type" value="Genomic_DNA"/>
</dbReference>
<dbReference type="Gene3D" id="1.10.510.10">
    <property type="entry name" value="Transferase(Phosphotransferase) domain 1"/>
    <property type="match status" value="2"/>
</dbReference>
<dbReference type="InterPro" id="IPR043891">
    <property type="entry name" value="SPARK"/>
</dbReference>
<keyword evidence="5" id="KW-1185">Reference proteome</keyword>
<evidence type="ECO:0000256" key="1">
    <source>
        <dbReference type="SAM" id="Phobius"/>
    </source>
</evidence>
<dbReference type="PROSITE" id="PS50011">
    <property type="entry name" value="PROTEIN_KINASE_DOM"/>
    <property type="match status" value="1"/>
</dbReference>
<comment type="caution">
    <text evidence="4">The sequence shown here is derived from an EMBL/GenBank/DDBJ whole genome shotgun (WGS) entry which is preliminary data.</text>
</comment>
<protein>
    <recommendedName>
        <fullName evidence="3">Protein kinase domain-containing protein</fullName>
    </recommendedName>
</protein>
<evidence type="ECO:0000313" key="4">
    <source>
        <dbReference type="EMBL" id="KAF8400528.1"/>
    </source>
</evidence>
<dbReference type="InterPro" id="IPR011009">
    <property type="entry name" value="Kinase-like_dom_sf"/>
</dbReference>
<keyword evidence="2" id="KW-0732">Signal</keyword>
<dbReference type="Pfam" id="PF19160">
    <property type="entry name" value="SPARK"/>
    <property type="match status" value="1"/>
</dbReference>
<dbReference type="InterPro" id="IPR000719">
    <property type="entry name" value="Prot_kinase_dom"/>
</dbReference>
<evidence type="ECO:0000256" key="2">
    <source>
        <dbReference type="SAM" id="SignalP"/>
    </source>
</evidence>
<dbReference type="Gene3D" id="3.30.200.20">
    <property type="entry name" value="Phosphorylase Kinase, domain 1"/>
    <property type="match status" value="1"/>
</dbReference>
<accession>A0A835DEJ2</accession>
<dbReference type="GO" id="GO:0005524">
    <property type="term" value="F:ATP binding"/>
    <property type="evidence" value="ECO:0007669"/>
    <property type="project" value="InterPro"/>
</dbReference>
<feature type="transmembrane region" description="Helical" evidence="1">
    <location>
        <begin position="235"/>
        <end position="253"/>
    </location>
</feature>
<dbReference type="PANTHER" id="PTHR48006:SF88">
    <property type="entry name" value="LRR RECEPTOR-LIKE KINASE FAMILY PROTEIN"/>
    <property type="match status" value="1"/>
</dbReference>
<dbReference type="InterPro" id="IPR008271">
    <property type="entry name" value="Ser/Thr_kinase_AS"/>
</dbReference>
<feature type="chain" id="PRO_5032514832" description="Protein kinase domain-containing protein" evidence="2">
    <location>
        <begin position="24"/>
        <end position="562"/>
    </location>
</feature>
<reference evidence="4 5" key="1">
    <citation type="submission" date="2020-04" db="EMBL/GenBank/DDBJ databases">
        <title>Plant Genome Project.</title>
        <authorList>
            <person name="Zhang R.-G."/>
        </authorList>
    </citation>
    <scope>NUCLEOTIDE SEQUENCE [LARGE SCALE GENOMIC DNA]</scope>
    <source>
        <strain evidence="4">YNK0</strain>
        <tissue evidence="4">Leaf</tissue>
    </source>
</reference>
<keyword evidence="1" id="KW-0472">Membrane</keyword>
<dbReference type="Pfam" id="PF07714">
    <property type="entry name" value="PK_Tyr_Ser-Thr"/>
    <property type="match status" value="1"/>
</dbReference>
<dbReference type="PROSITE" id="PS00108">
    <property type="entry name" value="PROTEIN_KINASE_ST"/>
    <property type="match status" value="1"/>
</dbReference>
<name>A0A835DEJ2_TETSI</name>
<feature type="domain" description="Protein kinase" evidence="3">
    <location>
        <begin position="308"/>
        <end position="562"/>
    </location>
</feature>
<dbReference type="OrthoDB" id="4062651at2759"/>
<dbReference type="SUPFAM" id="SSF56112">
    <property type="entry name" value="Protein kinase-like (PK-like)"/>
    <property type="match status" value="1"/>
</dbReference>
<keyword evidence="1" id="KW-0812">Transmembrane</keyword>
<evidence type="ECO:0000313" key="5">
    <source>
        <dbReference type="Proteomes" id="UP000655225"/>
    </source>
</evidence>
<dbReference type="Proteomes" id="UP000655225">
    <property type="component" value="Unassembled WGS sequence"/>
</dbReference>
<keyword evidence="1" id="KW-1133">Transmembrane helix</keyword>
<dbReference type="OMA" id="CCHSALQ"/>
<gene>
    <name evidence="4" type="ORF">HHK36_013827</name>
</gene>
<dbReference type="InterPro" id="IPR051824">
    <property type="entry name" value="LRR_Rcpt-Like_S/T_Kinase"/>
</dbReference>
<dbReference type="PANTHER" id="PTHR48006">
    <property type="entry name" value="LEUCINE-RICH REPEAT-CONTAINING PROTEIN DDB_G0281931-RELATED"/>
    <property type="match status" value="1"/>
</dbReference>